<name>A0A9Q0LLR2_ANAIG</name>
<gene>
    <name evidence="2" type="ORF">M0811_06678</name>
</gene>
<dbReference type="AlphaFoldDB" id="A0A9Q0LLR2"/>
<dbReference type="Proteomes" id="UP001149090">
    <property type="component" value="Unassembled WGS sequence"/>
</dbReference>
<evidence type="ECO:0000313" key="2">
    <source>
        <dbReference type="EMBL" id="KAJ5075816.1"/>
    </source>
</evidence>
<keyword evidence="3" id="KW-1185">Reference proteome</keyword>
<sequence length="216" mass="25702">MNTYHSIQDDMLQLLKSNELCDTSVKTTDGETISFHSLIVNSRTKIPLSKLKDILFTKTKEEVEEILTFLYSLRTKNYERLEQFCKEIEYPELISRNKSNLYEKDFESLFKEETNKDFSIICGETEFKVHKIILFARSELFRGMFLSVQDDSGKVHDYRQSSPQAIQKLIEFFYLDQIHEQIPKEIISELEEMIDFYQLHPQTKLIYELRKKGNEK</sequence>
<dbReference type="SUPFAM" id="SSF54695">
    <property type="entry name" value="POZ domain"/>
    <property type="match status" value="1"/>
</dbReference>
<dbReference type="SMART" id="SM00225">
    <property type="entry name" value="BTB"/>
    <property type="match status" value="1"/>
</dbReference>
<dbReference type="OrthoDB" id="8953997at2759"/>
<dbReference type="EMBL" id="JAPDFW010000063">
    <property type="protein sequence ID" value="KAJ5075816.1"/>
    <property type="molecule type" value="Genomic_DNA"/>
</dbReference>
<dbReference type="PROSITE" id="PS50097">
    <property type="entry name" value="BTB"/>
    <property type="match status" value="1"/>
</dbReference>
<dbReference type="InterPro" id="IPR000210">
    <property type="entry name" value="BTB/POZ_dom"/>
</dbReference>
<proteinExistence type="predicted"/>
<dbReference type="Gene3D" id="3.30.710.10">
    <property type="entry name" value="Potassium Channel Kv1.1, Chain A"/>
    <property type="match status" value="1"/>
</dbReference>
<dbReference type="InterPro" id="IPR011333">
    <property type="entry name" value="SKP1/BTB/POZ_sf"/>
</dbReference>
<dbReference type="CDD" id="cd18186">
    <property type="entry name" value="BTB_POZ_ZBTB_KLHL-like"/>
    <property type="match status" value="1"/>
</dbReference>
<feature type="domain" description="BTB" evidence="1">
    <location>
        <begin position="116"/>
        <end position="182"/>
    </location>
</feature>
<reference evidence="2" key="1">
    <citation type="submission" date="2022-10" db="EMBL/GenBank/DDBJ databases">
        <title>Novel sulphate-reducing endosymbionts in the free-living metamonad Anaeramoeba.</title>
        <authorList>
            <person name="Jerlstrom-Hultqvist J."/>
            <person name="Cepicka I."/>
            <person name="Gallot-Lavallee L."/>
            <person name="Salas-Leiva D."/>
            <person name="Curtis B.A."/>
            <person name="Zahonova K."/>
            <person name="Pipaliya S."/>
            <person name="Dacks J."/>
            <person name="Roger A.J."/>
        </authorList>
    </citation>
    <scope>NUCLEOTIDE SEQUENCE</scope>
    <source>
        <strain evidence="2">BMAN</strain>
    </source>
</reference>
<dbReference type="Pfam" id="PF00651">
    <property type="entry name" value="BTB"/>
    <property type="match status" value="1"/>
</dbReference>
<comment type="caution">
    <text evidence="2">The sequence shown here is derived from an EMBL/GenBank/DDBJ whole genome shotgun (WGS) entry which is preliminary data.</text>
</comment>
<protein>
    <recommendedName>
        <fullName evidence="1">BTB domain-containing protein</fullName>
    </recommendedName>
</protein>
<evidence type="ECO:0000259" key="1">
    <source>
        <dbReference type="PROSITE" id="PS50097"/>
    </source>
</evidence>
<evidence type="ECO:0000313" key="3">
    <source>
        <dbReference type="Proteomes" id="UP001149090"/>
    </source>
</evidence>
<organism evidence="2 3">
    <name type="scientific">Anaeramoeba ignava</name>
    <name type="common">Anaerobic marine amoeba</name>
    <dbReference type="NCBI Taxonomy" id="1746090"/>
    <lineage>
        <taxon>Eukaryota</taxon>
        <taxon>Metamonada</taxon>
        <taxon>Anaeramoebidae</taxon>
        <taxon>Anaeramoeba</taxon>
    </lineage>
</organism>
<accession>A0A9Q0LLR2</accession>